<dbReference type="PANTHER" id="PTHR30483:SF38">
    <property type="entry name" value="BLR7848 PROTEIN"/>
    <property type="match status" value="1"/>
</dbReference>
<protein>
    <submittedName>
        <fullName evidence="6">Amino acid/amide ABC transporter substrate-binding protein, HAAT family</fullName>
    </submittedName>
</protein>
<evidence type="ECO:0000259" key="5">
    <source>
        <dbReference type="Pfam" id="PF13458"/>
    </source>
</evidence>
<dbReference type="InterPro" id="IPR028082">
    <property type="entry name" value="Peripla_BP_I"/>
</dbReference>
<dbReference type="RefSeq" id="WP_084076520.1">
    <property type="nucleotide sequence ID" value="NZ_FQVB01000032.1"/>
</dbReference>
<name>A0A1M5FMV3_9BACT</name>
<comment type="similarity">
    <text evidence="1">Belongs to the leucine-binding protein family.</text>
</comment>
<reference evidence="7" key="1">
    <citation type="submission" date="2016-11" db="EMBL/GenBank/DDBJ databases">
        <authorList>
            <person name="Varghese N."/>
            <person name="Submissions S."/>
        </authorList>
    </citation>
    <scope>NUCLEOTIDE SEQUENCE [LARGE SCALE GENOMIC DNA]</scope>
    <source>
        <strain evidence="7">DSM 9756</strain>
    </source>
</reference>
<dbReference type="InterPro" id="IPR028081">
    <property type="entry name" value="Leu-bd"/>
</dbReference>
<evidence type="ECO:0000256" key="1">
    <source>
        <dbReference type="ARBA" id="ARBA00010062"/>
    </source>
</evidence>
<dbReference type="InterPro" id="IPR000709">
    <property type="entry name" value="Leu_Ile_Val-bd"/>
</dbReference>
<evidence type="ECO:0000256" key="3">
    <source>
        <dbReference type="ARBA" id="ARBA00022729"/>
    </source>
</evidence>
<dbReference type="STRING" id="1121391.SAMN02745206_02930"/>
<dbReference type="AlphaFoldDB" id="A0A1M5FMV3"/>
<feature type="domain" description="Leucine-binding protein" evidence="5">
    <location>
        <begin position="37"/>
        <end position="373"/>
    </location>
</feature>
<keyword evidence="2" id="KW-0813">Transport</keyword>
<dbReference type="GO" id="GO:0006865">
    <property type="term" value="P:amino acid transport"/>
    <property type="evidence" value="ECO:0007669"/>
    <property type="project" value="UniProtKB-KW"/>
</dbReference>
<keyword evidence="3" id="KW-0732">Signal</keyword>
<evidence type="ECO:0000256" key="2">
    <source>
        <dbReference type="ARBA" id="ARBA00022448"/>
    </source>
</evidence>
<keyword evidence="4" id="KW-0029">Amino-acid transport</keyword>
<dbReference type="Proteomes" id="UP000184076">
    <property type="component" value="Unassembled WGS sequence"/>
</dbReference>
<evidence type="ECO:0000256" key="4">
    <source>
        <dbReference type="ARBA" id="ARBA00022970"/>
    </source>
</evidence>
<keyword evidence="7" id="KW-1185">Reference proteome</keyword>
<dbReference type="OrthoDB" id="9791590at2"/>
<evidence type="ECO:0000313" key="7">
    <source>
        <dbReference type="Proteomes" id="UP000184076"/>
    </source>
</evidence>
<organism evidence="6 7">
    <name type="scientific">Desulfacinum infernum DSM 9756</name>
    <dbReference type="NCBI Taxonomy" id="1121391"/>
    <lineage>
        <taxon>Bacteria</taxon>
        <taxon>Pseudomonadati</taxon>
        <taxon>Thermodesulfobacteriota</taxon>
        <taxon>Syntrophobacteria</taxon>
        <taxon>Syntrophobacterales</taxon>
        <taxon>Syntrophobacteraceae</taxon>
        <taxon>Desulfacinum</taxon>
    </lineage>
</organism>
<dbReference type="InterPro" id="IPR051010">
    <property type="entry name" value="BCAA_transport"/>
</dbReference>
<accession>A0A1M5FMV3</accession>
<dbReference type="CDD" id="cd06333">
    <property type="entry name" value="PBP1_ABC_RPA1789-like"/>
    <property type="match status" value="1"/>
</dbReference>
<evidence type="ECO:0000313" key="6">
    <source>
        <dbReference type="EMBL" id="SHF92907.1"/>
    </source>
</evidence>
<dbReference type="Gene3D" id="3.40.50.2300">
    <property type="match status" value="2"/>
</dbReference>
<proteinExistence type="inferred from homology"/>
<sequence>MVGGRLAQCVGRWSRIVLWVCVLALMVPAGVLAGGEPYKIGAVFSVTGGASFLGEPEKRTAEMIVEQVNAQGGINGHPVELILYDDETDATKCNLAVKKLIKRDKVPVIIGPTTSGNSLAVVGLAEDFKIPLISCAASYKIVEPVESRRWVFKVAGSDKHVVGKMYDYMKAKGISRIGIMTVSDGFGASGREELLRLAQEYGITVVADERYGPKDTDLTAQLTKIRESGAQAVVNWSVGPTAVLAVKGWRDLKMEGMPLFQSHGFGSKKYLELSGDAAEGVLLPLARVNVGPLLPDDHPQKKVIMEYKQAYEAKYQEPISSFGGHAWDSMHLALAALKAVGPDPAKIRDFLENTKNFVGQHGIFNFSPQDHNGLSKDDLEMVVVKKGDWALAQ</sequence>
<dbReference type="EMBL" id="FQVB01000032">
    <property type="protein sequence ID" value="SHF92907.1"/>
    <property type="molecule type" value="Genomic_DNA"/>
</dbReference>
<dbReference type="SUPFAM" id="SSF53822">
    <property type="entry name" value="Periplasmic binding protein-like I"/>
    <property type="match status" value="1"/>
</dbReference>
<dbReference type="Pfam" id="PF13458">
    <property type="entry name" value="Peripla_BP_6"/>
    <property type="match status" value="1"/>
</dbReference>
<dbReference type="PRINTS" id="PR00337">
    <property type="entry name" value="LEUILEVALBP"/>
</dbReference>
<dbReference type="PANTHER" id="PTHR30483">
    <property type="entry name" value="LEUCINE-SPECIFIC-BINDING PROTEIN"/>
    <property type="match status" value="1"/>
</dbReference>
<gene>
    <name evidence="6" type="ORF">SAMN02745206_02930</name>
</gene>